<sequence>MSALYKGLVWVTIGLLLTVMLMTFGAAHAGYRQLRAAAEATAWSGQTAIHHEVAATTGNQGYFDVTIRQKSDPVAAAQAQWQQSVQQLHLSSMFSGLNETTTVQNNEVTVTASGVFHVPWLDTASRVLFEGRYAVTFQVPMRVSVTGSNQ</sequence>
<dbReference type="RefSeq" id="WP_074956853.1">
    <property type="nucleotide sequence ID" value="NZ_FPBV01000061.1"/>
</dbReference>
<dbReference type="AlphaFoldDB" id="A0A1I7LIN2"/>
<keyword evidence="2" id="KW-1185">Reference proteome</keyword>
<gene>
    <name evidence="1" type="ORF">SAMN05421543_1613</name>
</gene>
<protein>
    <submittedName>
        <fullName evidence="1">Uncharacterized protein</fullName>
    </submittedName>
</protein>
<dbReference type="OrthoDB" id="2378158at2"/>
<evidence type="ECO:0000313" key="1">
    <source>
        <dbReference type="EMBL" id="SFV09535.1"/>
    </source>
</evidence>
<reference evidence="2" key="1">
    <citation type="submission" date="2016-10" db="EMBL/GenBank/DDBJ databases">
        <authorList>
            <person name="Varghese N."/>
        </authorList>
    </citation>
    <scope>NUCLEOTIDE SEQUENCE [LARGE SCALE GENOMIC DNA]</scope>
    <source>
        <strain evidence="2">DSM 17980</strain>
    </source>
</reference>
<name>A0A1I7LIN2_9BACL</name>
<dbReference type="Proteomes" id="UP000183508">
    <property type="component" value="Unassembled WGS sequence"/>
</dbReference>
<evidence type="ECO:0000313" key="2">
    <source>
        <dbReference type="Proteomes" id="UP000183508"/>
    </source>
</evidence>
<organism evidence="1 2">
    <name type="scientific">Alicyclobacillus macrosporangiidus</name>
    <dbReference type="NCBI Taxonomy" id="392015"/>
    <lineage>
        <taxon>Bacteria</taxon>
        <taxon>Bacillati</taxon>
        <taxon>Bacillota</taxon>
        <taxon>Bacilli</taxon>
        <taxon>Bacillales</taxon>
        <taxon>Alicyclobacillaceae</taxon>
        <taxon>Alicyclobacillus</taxon>
    </lineage>
</organism>
<dbReference type="STRING" id="392015.SAMN05421543_1613"/>
<dbReference type="EMBL" id="FPBV01000061">
    <property type="protein sequence ID" value="SFV09535.1"/>
    <property type="molecule type" value="Genomic_DNA"/>
</dbReference>
<proteinExistence type="predicted"/>
<accession>A0A1I7LIN2</accession>